<protein>
    <submittedName>
        <fullName evidence="2">Uncharacterized protein</fullName>
    </submittedName>
</protein>
<feature type="region of interest" description="Disordered" evidence="1">
    <location>
        <begin position="53"/>
        <end position="87"/>
    </location>
</feature>
<dbReference type="KEGG" id="bih:BIP78_1523"/>
<dbReference type="AlphaFoldDB" id="A0A410FW32"/>
<dbReference type="EMBL" id="CP034928">
    <property type="protein sequence ID" value="QAA77289.1"/>
    <property type="molecule type" value="Genomic_DNA"/>
</dbReference>
<evidence type="ECO:0000313" key="3">
    <source>
        <dbReference type="Proteomes" id="UP000287233"/>
    </source>
</evidence>
<reference evidence="3" key="1">
    <citation type="submission" date="2018-12" db="EMBL/GenBank/DDBJ databases">
        <title>Complete genome sequence of an uncultured bacterium of the candidate phylum Bipolaricaulota.</title>
        <authorList>
            <person name="Kadnikov V.V."/>
            <person name="Mardanov A.V."/>
            <person name="Beletsky A.V."/>
            <person name="Frank Y.A."/>
            <person name="Karnachuk O.V."/>
            <person name="Ravin N.V."/>
        </authorList>
    </citation>
    <scope>NUCLEOTIDE SEQUENCE [LARGE SCALE GENOMIC DNA]</scope>
</reference>
<name>A0A410FW32_BIPS1</name>
<sequence>MLSHRFPLYTRPRIPGTRAAPRARLGQAWLTSPGPTPARGHGEPAPILVRQGREAAPRVPRGTILPLDGRASPGDGTRFLEGGTPGP</sequence>
<evidence type="ECO:0000256" key="1">
    <source>
        <dbReference type="SAM" id="MobiDB-lite"/>
    </source>
</evidence>
<gene>
    <name evidence="2" type="ORF">BIP78_1523</name>
</gene>
<proteinExistence type="predicted"/>
<dbReference type="Proteomes" id="UP000287233">
    <property type="component" value="Chromosome"/>
</dbReference>
<evidence type="ECO:0000313" key="2">
    <source>
        <dbReference type="EMBL" id="QAA77289.1"/>
    </source>
</evidence>
<accession>A0A410FW32</accession>
<organism evidence="2 3">
    <name type="scientific">Bipolaricaulis sibiricus</name>
    <dbReference type="NCBI Taxonomy" id="2501609"/>
    <lineage>
        <taxon>Bacteria</taxon>
        <taxon>Candidatus Bipolaricaulota</taxon>
        <taxon>Candidatus Bipolaricaulia</taxon>
        <taxon>Candidatus Bipolaricaulales</taxon>
        <taxon>Candidatus Bipolaricaulaceae</taxon>
        <taxon>Candidatus Bipolaricaulis</taxon>
    </lineage>
</organism>